<dbReference type="SUPFAM" id="SSF53822">
    <property type="entry name" value="Periplasmic binding protein-like I"/>
    <property type="match status" value="1"/>
</dbReference>
<keyword evidence="6" id="KW-1185">Reference proteome</keyword>
<protein>
    <submittedName>
        <fullName evidence="5">Substrate-binding domain-containing protein</fullName>
    </submittedName>
</protein>
<keyword evidence="3" id="KW-0804">Transcription</keyword>
<dbReference type="Pfam" id="PF13377">
    <property type="entry name" value="Peripla_BP_3"/>
    <property type="match status" value="1"/>
</dbReference>
<reference evidence="5 6" key="1">
    <citation type="submission" date="2020-07" db="EMBL/GenBank/DDBJ databases">
        <authorList>
            <person name="Feng X."/>
        </authorList>
    </citation>
    <scope>NUCLEOTIDE SEQUENCE [LARGE SCALE GENOMIC DNA]</scope>
    <source>
        <strain evidence="5 6">JCM23202</strain>
    </source>
</reference>
<dbReference type="InterPro" id="IPR046335">
    <property type="entry name" value="LacI/GalR-like_sensor"/>
</dbReference>
<comment type="caution">
    <text evidence="5">The sequence shown here is derived from an EMBL/GenBank/DDBJ whole genome shotgun (WGS) entry which is preliminary data.</text>
</comment>
<keyword evidence="2" id="KW-0238">DNA-binding</keyword>
<dbReference type="RefSeq" id="WP_185660017.1">
    <property type="nucleotide sequence ID" value="NZ_CAWPOO010000008.1"/>
</dbReference>
<sequence>MLDLSPRFPRSPSSPRILLGLRAWDERIYEGVKRFGSDHGWVLDCRTRHAGWSRGLSSWNGGGAIIDFDLELLNGGFRNSSSLSALPCVNLRSERKRVGIPVVGADLWRVGQLAAEHLLSKGYTSLAALGGAKGVGFEELFSGFREAGTNSGVQVREVSLQNLPGLAERLGGPLGLLAPDDLTALAAMQVCRENDLIVPDQVGVLGVGDRAAFCEFAETPVSSIDCGAESIGYKAAERLHTLMSGEAGELQVKMAPQGISERSSTQLDHGGFRGLDRFSCNRSSISERAAC</sequence>
<proteinExistence type="predicted"/>
<keyword evidence="1" id="KW-0805">Transcription regulation</keyword>
<evidence type="ECO:0000256" key="3">
    <source>
        <dbReference type="ARBA" id="ARBA00023163"/>
    </source>
</evidence>
<name>A0A7X1E897_9BACT</name>
<accession>A0A7X1E897</accession>
<dbReference type="GO" id="GO:0000976">
    <property type="term" value="F:transcription cis-regulatory region binding"/>
    <property type="evidence" value="ECO:0007669"/>
    <property type="project" value="TreeGrafter"/>
</dbReference>
<dbReference type="PANTHER" id="PTHR30146">
    <property type="entry name" value="LACI-RELATED TRANSCRIPTIONAL REPRESSOR"/>
    <property type="match status" value="1"/>
</dbReference>
<evidence type="ECO:0000313" key="6">
    <source>
        <dbReference type="Proteomes" id="UP000526501"/>
    </source>
</evidence>
<feature type="domain" description="Transcriptional regulator LacI/GalR-like sensor" evidence="4">
    <location>
        <begin position="115"/>
        <end position="265"/>
    </location>
</feature>
<gene>
    <name evidence="5" type="ORF">H5P27_08705</name>
</gene>
<evidence type="ECO:0000256" key="1">
    <source>
        <dbReference type="ARBA" id="ARBA00023015"/>
    </source>
</evidence>
<organism evidence="5 6">
    <name type="scientific">Pelagicoccus albus</name>
    <dbReference type="NCBI Taxonomy" id="415222"/>
    <lineage>
        <taxon>Bacteria</taxon>
        <taxon>Pseudomonadati</taxon>
        <taxon>Verrucomicrobiota</taxon>
        <taxon>Opitutia</taxon>
        <taxon>Puniceicoccales</taxon>
        <taxon>Pelagicoccaceae</taxon>
        <taxon>Pelagicoccus</taxon>
    </lineage>
</organism>
<dbReference type="EMBL" id="JACHVC010000008">
    <property type="protein sequence ID" value="MBC2606124.1"/>
    <property type="molecule type" value="Genomic_DNA"/>
</dbReference>
<evidence type="ECO:0000313" key="5">
    <source>
        <dbReference type="EMBL" id="MBC2606124.1"/>
    </source>
</evidence>
<dbReference type="GO" id="GO:0003700">
    <property type="term" value="F:DNA-binding transcription factor activity"/>
    <property type="evidence" value="ECO:0007669"/>
    <property type="project" value="TreeGrafter"/>
</dbReference>
<evidence type="ECO:0000256" key="2">
    <source>
        <dbReference type="ARBA" id="ARBA00023125"/>
    </source>
</evidence>
<dbReference type="Proteomes" id="UP000526501">
    <property type="component" value="Unassembled WGS sequence"/>
</dbReference>
<dbReference type="PANTHER" id="PTHR30146:SF24">
    <property type="entry name" value="XYLOSE OPERON REGULATORY PROTEIN"/>
    <property type="match status" value="1"/>
</dbReference>
<dbReference type="InterPro" id="IPR028082">
    <property type="entry name" value="Peripla_BP_I"/>
</dbReference>
<dbReference type="Gene3D" id="3.40.50.2300">
    <property type="match status" value="2"/>
</dbReference>
<evidence type="ECO:0000259" key="4">
    <source>
        <dbReference type="Pfam" id="PF13377"/>
    </source>
</evidence>
<dbReference type="AlphaFoldDB" id="A0A7X1E897"/>